<feature type="region of interest" description="Disordered" evidence="1">
    <location>
        <begin position="54"/>
        <end position="85"/>
    </location>
</feature>
<reference evidence="3" key="2">
    <citation type="journal article" date="2008" name="Nucleic Acids Res.">
        <title>The rice annotation project database (RAP-DB): 2008 update.</title>
        <authorList>
            <consortium name="The rice annotation project (RAP)"/>
        </authorList>
    </citation>
    <scope>GENOME REANNOTATION</scope>
    <source>
        <strain evidence="3">cv. Nipponbare</strain>
    </source>
</reference>
<gene>
    <name evidence="2" type="primary">OSJNBb0115F21.15</name>
</gene>
<dbReference type="EMBL" id="AC135918">
    <property type="protein sequence ID" value="AAV44153.1"/>
    <property type="molecule type" value="Genomic_DNA"/>
</dbReference>
<accession>Q5W6H9</accession>
<protein>
    <submittedName>
        <fullName evidence="2">Uncharacterized protein</fullName>
    </submittedName>
</protein>
<proteinExistence type="predicted"/>
<dbReference type="AlphaFoldDB" id="Q5W6H9"/>
<sequence>MHDEHETCMCLGAQSLAGAAGLGHRLGCWCLSHEDVTHTVVPVAPRHVDANASHYHHRSCASSSRSSNRHGKRRERGGCRGRDERKKKRWSRGVWFGTAGEEKRRKKITKKCRSYIFFSPTYMWAPVNSEIWFLLINWRNLAPDAGLHRFSISGEGPIAQNSIAIGWYRRRLKLLHRLASRSAH</sequence>
<evidence type="ECO:0000313" key="2">
    <source>
        <dbReference type="EMBL" id="AAV44153.1"/>
    </source>
</evidence>
<evidence type="ECO:0000256" key="1">
    <source>
        <dbReference type="SAM" id="MobiDB-lite"/>
    </source>
</evidence>
<organism evidence="2 3">
    <name type="scientific">Oryza sativa subsp. japonica</name>
    <name type="common">Rice</name>
    <dbReference type="NCBI Taxonomy" id="39947"/>
    <lineage>
        <taxon>Eukaryota</taxon>
        <taxon>Viridiplantae</taxon>
        <taxon>Streptophyta</taxon>
        <taxon>Embryophyta</taxon>
        <taxon>Tracheophyta</taxon>
        <taxon>Spermatophyta</taxon>
        <taxon>Magnoliopsida</taxon>
        <taxon>Liliopsida</taxon>
        <taxon>Poales</taxon>
        <taxon>Poaceae</taxon>
        <taxon>BOP clade</taxon>
        <taxon>Oryzoideae</taxon>
        <taxon>Oryzeae</taxon>
        <taxon>Oryzinae</taxon>
        <taxon>Oryza</taxon>
        <taxon>Oryza sativa</taxon>
    </lineage>
</organism>
<dbReference type="Proteomes" id="UP000000763">
    <property type="component" value="Chromosome 5"/>
</dbReference>
<evidence type="ECO:0000313" key="3">
    <source>
        <dbReference type="Proteomes" id="UP000000763"/>
    </source>
</evidence>
<name>Q5W6H9_ORYSJ</name>
<reference evidence="3" key="1">
    <citation type="journal article" date="2005" name="Nature">
        <title>The map-based sequence of the rice genome.</title>
        <authorList>
            <consortium name="International rice genome sequencing project (IRGSP)"/>
            <person name="Matsumoto T."/>
            <person name="Wu J."/>
            <person name="Kanamori H."/>
            <person name="Katayose Y."/>
            <person name="Fujisawa M."/>
            <person name="Namiki N."/>
            <person name="Mizuno H."/>
            <person name="Yamamoto K."/>
            <person name="Antonio B.A."/>
            <person name="Baba T."/>
            <person name="Sakata K."/>
            <person name="Nagamura Y."/>
            <person name="Aoki H."/>
            <person name="Arikawa K."/>
            <person name="Arita K."/>
            <person name="Bito T."/>
            <person name="Chiden Y."/>
            <person name="Fujitsuka N."/>
            <person name="Fukunaka R."/>
            <person name="Hamada M."/>
            <person name="Harada C."/>
            <person name="Hayashi A."/>
            <person name="Hijishita S."/>
            <person name="Honda M."/>
            <person name="Hosokawa S."/>
            <person name="Ichikawa Y."/>
            <person name="Idonuma A."/>
            <person name="Iijima M."/>
            <person name="Ikeda M."/>
            <person name="Ikeno M."/>
            <person name="Ito K."/>
            <person name="Ito S."/>
            <person name="Ito T."/>
            <person name="Ito Y."/>
            <person name="Ito Y."/>
            <person name="Iwabuchi A."/>
            <person name="Kamiya K."/>
            <person name="Karasawa W."/>
            <person name="Kurita K."/>
            <person name="Katagiri S."/>
            <person name="Kikuta A."/>
            <person name="Kobayashi H."/>
            <person name="Kobayashi N."/>
            <person name="Machita K."/>
            <person name="Maehara T."/>
            <person name="Masukawa M."/>
            <person name="Mizubayashi T."/>
            <person name="Mukai Y."/>
            <person name="Nagasaki H."/>
            <person name="Nagata Y."/>
            <person name="Naito S."/>
            <person name="Nakashima M."/>
            <person name="Nakama Y."/>
            <person name="Nakamichi Y."/>
            <person name="Nakamura M."/>
            <person name="Meguro A."/>
            <person name="Negishi M."/>
            <person name="Ohta I."/>
            <person name="Ohta T."/>
            <person name="Okamoto M."/>
            <person name="Ono N."/>
            <person name="Saji S."/>
            <person name="Sakaguchi M."/>
            <person name="Sakai K."/>
            <person name="Shibata M."/>
            <person name="Shimokawa T."/>
            <person name="Song J."/>
            <person name="Takazaki Y."/>
            <person name="Terasawa K."/>
            <person name="Tsugane M."/>
            <person name="Tsuji K."/>
            <person name="Ueda S."/>
            <person name="Waki K."/>
            <person name="Yamagata H."/>
            <person name="Yamamoto M."/>
            <person name="Yamamoto S."/>
            <person name="Yamane H."/>
            <person name="Yoshiki S."/>
            <person name="Yoshihara R."/>
            <person name="Yukawa K."/>
            <person name="Zhong H."/>
            <person name="Yano M."/>
            <person name="Yuan Q."/>
            <person name="Ouyang S."/>
            <person name="Liu J."/>
            <person name="Jones K.M."/>
            <person name="Gansberger K."/>
            <person name="Moffat K."/>
            <person name="Hill J."/>
            <person name="Bera J."/>
            <person name="Fadrosh D."/>
            <person name="Jin S."/>
            <person name="Johri S."/>
            <person name="Kim M."/>
            <person name="Overton L."/>
            <person name="Reardon M."/>
            <person name="Tsitrin T."/>
            <person name="Vuong H."/>
            <person name="Weaver B."/>
            <person name="Ciecko A."/>
            <person name="Tallon L."/>
            <person name="Jackson J."/>
            <person name="Pai G."/>
            <person name="Aken S.V."/>
            <person name="Utterback T."/>
            <person name="Reidmuller S."/>
            <person name="Feldblyum T."/>
            <person name="Hsiao J."/>
            <person name="Zismann V."/>
            <person name="Iobst S."/>
            <person name="de Vazeille A.R."/>
            <person name="Buell C.R."/>
            <person name="Ying K."/>
            <person name="Li Y."/>
            <person name="Lu T."/>
            <person name="Huang Y."/>
            <person name="Zhao Q."/>
            <person name="Feng Q."/>
            <person name="Zhang L."/>
            <person name="Zhu J."/>
            <person name="Weng Q."/>
            <person name="Mu J."/>
            <person name="Lu Y."/>
            <person name="Fan D."/>
            <person name="Liu Y."/>
            <person name="Guan J."/>
            <person name="Zhang Y."/>
            <person name="Yu S."/>
            <person name="Liu X."/>
            <person name="Zhang Y."/>
            <person name="Hong G."/>
            <person name="Han B."/>
            <person name="Choisne N."/>
            <person name="Demange N."/>
            <person name="Orjeda G."/>
            <person name="Samain S."/>
            <person name="Cattolico L."/>
            <person name="Pelletier E."/>
            <person name="Couloux A."/>
            <person name="Segurens B."/>
            <person name="Wincker P."/>
            <person name="D'Hont A."/>
            <person name="Scarpelli C."/>
            <person name="Weissenbach J."/>
            <person name="Salanoubat M."/>
            <person name="Quetier F."/>
            <person name="Yu Y."/>
            <person name="Kim H.R."/>
            <person name="Rambo T."/>
            <person name="Currie J."/>
            <person name="Collura K."/>
            <person name="Luo M."/>
            <person name="Yang T."/>
            <person name="Ammiraju J.S.S."/>
            <person name="Engler F."/>
            <person name="Soderlund C."/>
            <person name="Wing R.A."/>
            <person name="Palmer L.E."/>
            <person name="de la Bastide M."/>
            <person name="Spiegel L."/>
            <person name="Nascimento L."/>
            <person name="Zutavern T."/>
            <person name="O'Shaughnessy A."/>
            <person name="Dike S."/>
            <person name="Dedhia N."/>
            <person name="Preston R."/>
            <person name="Balija V."/>
            <person name="McCombie W.R."/>
            <person name="Chow T."/>
            <person name="Chen H."/>
            <person name="Chung M."/>
            <person name="Chen C."/>
            <person name="Shaw J."/>
            <person name="Wu H."/>
            <person name="Hsiao K."/>
            <person name="Chao Y."/>
            <person name="Chu M."/>
            <person name="Cheng C."/>
            <person name="Hour A."/>
            <person name="Lee P."/>
            <person name="Lin S."/>
            <person name="Lin Y."/>
            <person name="Liou J."/>
            <person name="Liu S."/>
            <person name="Hsing Y."/>
            <person name="Raghuvanshi S."/>
            <person name="Mohanty A."/>
            <person name="Bharti A.K."/>
            <person name="Gaur A."/>
            <person name="Gupta V."/>
            <person name="Kumar D."/>
            <person name="Ravi V."/>
            <person name="Vij S."/>
            <person name="Kapur A."/>
            <person name="Khurana P."/>
            <person name="Khurana P."/>
            <person name="Khurana J.P."/>
            <person name="Tyagi A.K."/>
            <person name="Gaikwad K."/>
            <person name="Singh A."/>
            <person name="Dalal V."/>
            <person name="Srivastava S."/>
            <person name="Dixit A."/>
            <person name="Pal A.K."/>
            <person name="Ghazi I.A."/>
            <person name="Yadav M."/>
            <person name="Pandit A."/>
            <person name="Bhargava A."/>
            <person name="Sureshbabu K."/>
            <person name="Batra K."/>
            <person name="Sharma T.R."/>
            <person name="Mohapatra T."/>
            <person name="Singh N.K."/>
            <person name="Messing J."/>
            <person name="Nelson A.B."/>
            <person name="Fuks G."/>
            <person name="Kavchok S."/>
            <person name="Keizer G."/>
            <person name="Linton E."/>
            <person name="Llaca V."/>
            <person name="Song R."/>
            <person name="Tanyolac B."/>
            <person name="Young S."/>
            <person name="Ho-Il K."/>
            <person name="Hahn J.H."/>
            <person name="Sangsakoo G."/>
            <person name="Vanavichit A."/>
            <person name="de Mattos Luiz.A.T."/>
            <person name="Zimmer P.D."/>
            <person name="Malone G."/>
            <person name="Dellagostin O."/>
            <person name="de Oliveira A.C."/>
            <person name="Bevan M."/>
            <person name="Bancroft I."/>
            <person name="Minx P."/>
            <person name="Cordum H."/>
            <person name="Wilson R."/>
            <person name="Cheng Z."/>
            <person name="Jin W."/>
            <person name="Jiang J."/>
            <person name="Leong S.A."/>
            <person name="Iwama H."/>
            <person name="Gojobori T."/>
            <person name="Itoh T."/>
            <person name="Niimura Y."/>
            <person name="Fujii Y."/>
            <person name="Habara T."/>
            <person name="Sakai H."/>
            <person name="Sato Y."/>
            <person name="Wilson G."/>
            <person name="Kumar K."/>
            <person name="McCouch S."/>
            <person name="Juretic N."/>
            <person name="Hoen D."/>
            <person name="Wright S."/>
            <person name="Bruskiewich R."/>
            <person name="Bureau T."/>
            <person name="Miyao A."/>
            <person name="Hirochika H."/>
            <person name="Nishikawa T."/>
            <person name="Kadowaki K."/>
            <person name="Sugiura M."/>
            <person name="Burr B."/>
            <person name="Sasaki T."/>
        </authorList>
    </citation>
    <scope>NUCLEOTIDE SEQUENCE [LARGE SCALE GENOMIC DNA]</scope>
    <source>
        <strain evidence="3">cv. Nipponbare</strain>
    </source>
</reference>